<reference evidence="1 2" key="1">
    <citation type="journal article" date="2014" name="PLoS Genet.">
        <title>Phylogenetically driven sequencing of extremely halophilic archaea reveals strategies for static and dynamic osmo-response.</title>
        <authorList>
            <person name="Becker E.A."/>
            <person name="Seitzer P.M."/>
            <person name="Tritt A."/>
            <person name="Larsen D."/>
            <person name="Krusor M."/>
            <person name="Yao A.I."/>
            <person name="Wu D."/>
            <person name="Madern D."/>
            <person name="Eisen J.A."/>
            <person name="Darling A.E."/>
            <person name="Facciotti M.T."/>
        </authorList>
    </citation>
    <scope>NUCLEOTIDE SEQUENCE [LARGE SCALE GENOMIC DNA]</scope>
    <source>
        <strain evidence="1 2">DSM 8989</strain>
    </source>
</reference>
<protein>
    <recommendedName>
        <fullName evidence="3">PIN domain-containing protein</fullName>
    </recommendedName>
</protein>
<evidence type="ECO:0000313" key="1">
    <source>
        <dbReference type="EMBL" id="EMA52534.1"/>
    </source>
</evidence>
<dbReference type="Proteomes" id="UP000011625">
    <property type="component" value="Unassembled WGS sequence"/>
</dbReference>
<evidence type="ECO:0000313" key="2">
    <source>
        <dbReference type="Proteomes" id="UP000011625"/>
    </source>
</evidence>
<dbReference type="CDD" id="cd09874">
    <property type="entry name" value="PIN_MT3492-like"/>
    <property type="match status" value="1"/>
</dbReference>
<keyword evidence="2" id="KW-1185">Reference proteome</keyword>
<gene>
    <name evidence="1" type="ORF">C450_10563</name>
</gene>
<evidence type="ECO:0008006" key="3">
    <source>
        <dbReference type="Google" id="ProtNLM"/>
    </source>
</evidence>
<dbReference type="PATRIC" id="fig|1227456.3.peg.2135"/>
<dbReference type="InterPro" id="IPR029060">
    <property type="entry name" value="PIN-like_dom_sf"/>
</dbReference>
<dbReference type="SUPFAM" id="SSF88723">
    <property type="entry name" value="PIN domain-like"/>
    <property type="match status" value="1"/>
</dbReference>
<sequence>MIETVSAFRRKQNRNEIPENAVEGLLSTFFHEALADFRIIPMDEALFDHSFALVLEDDLRTLDSLQLSAALSVYDDIESLSFVCADAELVSVADAAGLDTMDPTADSSQS</sequence>
<accession>M0N608</accession>
<comment type="caution">
    <text evidence="1">The sequence shown here is derived from an EMBL/GenBank/DDBJ whole genome shotgun (WGS) entry which is preliminary data.</text>
</comment>
<name>M0N608_9EURY</name>
<dbReference type="RefSeq" id="WP_005043235.1">
    <property type="nucleotide sequence ID" value="NZ_AOME01000054.1"/>
</dbReference>
<dbReference type="Gene3D" id="3.40.50.1010">
    <property type="entry name" value="5'-nuclease"/>
    <property type="match status" value="1"/>
</dbReference>
<organism evidence="1 2">
    <name type="scientific">Halococcus salifodinae DSM 8989</name>
    <dbReference type="NCBI Taxonomy" id="1227456"/>
    <lineage>
        <taxon>Archaea</taxon>
        <taxon>Methanobacteriati</taxon>
        <taxon>Methanobacteriota</taxon>
        <taxon>Stenosarchaea group</taxon>
        <taxon>Halobacteria</taxon>
        <taxon>Halobacteriales</taxon>
        <taxon>Halococcaceae</taxon>
        <taxon>Halococcus</taxon>
    </lineage>
</organism>
<dbReference type="AlphaFoldDB" id="M0N608"/>
<proteinExistence type="predicted"/>
<dbReference type="EMBL" id="AOME01000054">
    <property type="protein sequence ID" value="EMA52534.1"/>
    <property type="molecule type" value="Genomic_DNA"/>
</dbReference>